<dbReference type="Pfam" id="PF16105">
    <property type="entry name" value="DUF4823"/>
    <property type="match status" value="1"/>
</dbReference>
<gene>
    <name evidence="2" type="ORF">FQP86_13690</name>
</gene>
<organism evidence="2 3">
    <name type="scientific">Cobetia crustatorum</name>
    <dbReference type="NCBI Taxonomy" id="553385"/>
    <lineage>
        <taxon>Bacteria</taxon>
        <taxon>Pseudomonadati</taxon>
        <taxon>Pseudomonadota</taxon>
        <taxon>Gammaproteobacteria</taxon>
        <taxon>Oceanospirillales</taxon>
        <taxon>Halomonadaceae</taxon>
        <taxon>Cobetia</taxon>
    </lineage>
</organism>
<dbReference type="InterPro" id="IPR032248">
    <property type="entry name" value="DUF4823"/>
</dbReference>
<dbReference type="AlphaFoldDB" id="A0A558HI52"/>
<dbReference type="PROSITE" id="PS51257">
    <property type="entry name" value="PROKAR_LIPOPROTEIN"/>
    <property type="match status" value="1"/>
</dbReference>
<evidence type="ECO:0000256" key="1">
    <source>
        <dbReference type="SAM" id="SignalP"/>
    </source>
</evidence>
<proteinExistence type="predicted"/>
<keyword evidence="3" id="KW-1185">Reference proteome</keyword>
<feature type="signal peptide" evidence="1">
    <location>
        <begin position="1"/>
        <end position="18"/>
    </location>
</feature>
<comment type="caution">
    <text evidence="2">The sequence shown here is derived from an EMBL/GenBank/DDBJ whole genome shotgun (WGS) entry which is preliminary data.</text>
</comment>
<reference evidence="2 3" key="1">
    <citation type="submission" date="2019-07" db="EMBL/GenBank/DDBJ databases">
        <title>Diversity of Bacteria from Kongsfjorden, Arctic.</title>
        <authorList>
            <person name="Yu Y."/>
        </authorList>
    </citation>
    <scope>NUCLEOTIDE SEQUENCE [LARGE SCALE GENOMIC DNA]</scope>
    <source>
        <strain evidence="2 3">SM1923</strain>
    </source>
</reference>
<name>A0A558HI52_9GAMM</name>
<keyword evidence="1" id="KW-0732">Signal</keyword>
<accession>A0A558HI52</accession>
<dbReference type="OrthoDB" id="9811335at2"/>
<protein>
    <submittedName>
        <fullName evidence="2">DUF4823 domain-containing protein</fullName>
    </submittedName>
</protein>
<evidence type="ECO:0000313" key="3">
    <source>
        <dbReference type="Proteomes" id="UP000319941"/>
    </source>
</evidence>
<dbReference type="Proteomes" id="UP000319941">
    <property type="component" value="Unassembled WGS sequence"/>
</dbReference>
<dbReference type="EMBL" id="VNFH01000009">
    <property type="protein sequence ID" value="TVU68816.1"/>
    <property type="molecule type" value="Genomic_DNA"/>
</dbReference>
<feature type="chain" id="PRO_5022007331" evidence="1">
    <location>
        <begin position="19"/>
        <end position="179"/>
    </location>
</feature>
<evidence type="ECO:0000313" key="2">
    <source>
        <dbReference type="EMBL" id="TVU68816.1"/>
    </source>
</evidence>
<sequence length="179" mass="19432">MRKMIRALSLLSAMFLLAACADSHQLMKSNGTSGFSMAPDEPLYVSVPRDGVYGSQRYNGSGMTTAQILQGAFLKYADNVSYGNSTQSRSEAWEAAMQAGAIYLVFPTILHWEDRATEWSGKPDQIEVKVQVIDVATNTVEASAIAKGQSGLATLGGDRPQDLLSKPVNEFVSSLYDRQ</sequence>
<dbReference type="RefSeq" id="WP_144727863.1">
    <property type="nucleotide sequence ID" value="NZ_CAWOWR010000147.1"/>
</dbReference>